<evidence type="ECO:0008006" key="3">
    <source>
        <dbReference type="Google" id="ProtNLM"/>
    </source>
</evidence>
<gene>
    <name evidence="1" type="ORF">OXX778_LOCUS15838</name>
</gene>
<dbReference type="OrthoDB" id="92033at2759"/>
<accession>A0A814FSD1</accession>
<keyword evidence="2" id="KW-1185">Reference proteome</keyword>
<proteinExistence type="predicted"/>
<evidence type="ECO:0000313" key="2">
    <source>
        <dbReference type="Proteomes" id="UP000663879"/>
    </source>
</evidence>
<dbReference type="AlphaFoldDB" id="A0A814FSD1"/>
<dbReference type="EMBL" id="CAJNOC010003583">
    <property type="protein sequence ID" value="CAF0989487.1"/>
    <property type="molecule type" value="Genomic_DNA"/>
</dbReference>
<protein>
    <recommendedName>
        <fullName evidence="3">SWIM-type domain-containing protein</fullName>
    </recommendedName>
</protein>
<organism evidence="1 2">
    <name type="scientific">Brachionus calyciflorus</name>
    <dbReference type="NCBI Taxonomy" id="104777"/>
    <lineage>
        <taxon>Eukaryota</taxon>
        <taxon>Metazoa</taxon>
        <taxon>Spiralia</taxon>
        <taxon>Gnathifera</taxon>
        <taxon>Rotifera</taxon>
        <taxon>Eurotatoria</taxon>
        <taxon>Monogononta</taxon>
        <taxon>Pseudotrocha</taxon>
        <taxon>Ploima</taxon>
        <taxon>Brachionidae</taxon>
        <taxon>Brachionus</taxon>
    </lineage>
</organism>
<reference evidence="1" key="1">
    <citation type="submission" date="2021-02" db="EMBL/GenBank/DDBJ databases">
        <authorList>
            <person name="Nowell W R."/>
        </authorList>
    </citation>
    <scope>NUCLEOTIDE SEQUENCE</scope>
    <source>
        <strain evidence="1">Ploen Becks lab</strain>
    </source>
</reference>
<sequence>MIKLCNSLDIKIENLMKYICIDANRASSNSISKIFVECKIIMCWFHLIANINKNSKKIPKIHQGGPAGFAITNNPIEHEDYLQYTFNQHNIVVNPDCFCPECTSCSCCFYLHDAICYHLISCCLGDKIEYPGLFPKKFVHITTSKKRKAGPWYEVD</sequence>
<comment type="caution">
    <text evidence="1">The sequence shown here is derived from an EMBL/GenBank/DDBJ whole genome shotgun (WGS) entry which is preliminary data.</text>
</comment>
<dbReference type="Proteomes" id="UP000663879">
    <property type="component" value="Unassembled WGS sequence"/>
</dbReference>
<name>A0A814FSD1_9BILA</name>
<evidence type="ECO:0000313" key="1">
    <source>
        <dbReference type="EMBL" id="CAF0989487.1"/>
    </source>
</evidence>